<dbReference type="Gene3D" id="2.130.10.10">
    <property type="entry name" value="YVTN repeat-like/Quinoprotein amine dehydrogenase"/>
    <property type="match status" value="1"/>
</dbReference>
<dbReference type="CDD" id="cd01201">
    <property type="entry name" value="PH_BEACH"/>
    <property type="match status" value="1"/>
</dbReference>
<feature type="domain" description="BEACH-type PH" evidence="6">
    <location>
        <begin position="2229"/>
        <end position="2360"/>
    </location>
</feature>
<dbReference type="SMART" id="SM01026">
    <property type="entry name" value="Beach"/>
    <property type="match status" value="1"/>
</dbReference>
<dbReference type="STRING" id="3218.A0A2K1IDZ8"/>
<dbReference type="Gramene" id="Pp3c25_6190V3.1">
    <property type="protein sequence ID" value="Pp3c25_6190V3.1"/>
    <property type="gene ID" value="Pp3c25_6190"/>
</dbReference>
<dbReference type="InterPro" id="IPR036322">
    <property type="entry name" value="WD40_repeat_dom_sf"/>
</dbReference>
<feature type="domain" description="BEACH" evidence="5">
    <location>
        <begin position="2375"/>
        <end position="2664"/>
    </location>
</feature>
<feature type="repeat" description="WD" evidence="3">
    <location>
        <begin position="2817"/>
        <end position="2858"/>
    </location>
</feature>
<dbReference type="InterPro" id="IPR000409">
    <property type="entry name" value="BEACH_dom"/>
</dbReference>
<dbReference type="EnsemblPlants" id="Pp3c25_6190V3.1">
    <property type="protein sequence ID" value="Pp3c25_6190V3.1"/>
    <property type="gene ID" value="Pp3c25_6190"/>
</dbReference>
<dbReference type="PANTHER" id="PTHR13743:SF157">
    <property type="entry name" value="BEACH DOMAIN-CONTAINING PROTEIN C2"/>
    <property type="match status" value="1"/>
</dbReference>
<sequence>MENNVQNPEMESGPDHHDSEVTPVNGFGISEKPSSIPQDPVLEESSLISEKPPPFSEESIPEKSVLEESSLITEKPPPFSEESIPDEPVSEESSFTSEKQPSFSEDSILEEPPAMSEVPTIVLGKPVLEEPLLTSKKPPSFPKESIPEEPPAISEVPTTTPEKPPMSSVKQTAVSDGPTMAEMAFNQSDELSGGLVSFRSLDLGPTEPEVAVAIRPAHSVDSSQFSLASERALHLQKEIKTMPKLSPELLNLIDSVIQGTDRTTLAKLKRVVGGEEVFGTRDAGDGENPAKYVVEALIAKMGGMDDLDNVDDESAPGMMLSTGAAIVAGEILPWLPCEGDSGTSMPPRTMMAKALALVLQACTRNRAMCSAAGLLRILLVAYQRIVLGTVGRQKGADSWDTGFLLDAIEALGSHCLSVKHLREWLNAVAKISVTGKSLDLLHTLERAMSAEETRGPTHSFEFDGESSGLLGPGESKWPFLNGYAFATWLYIESFADTVNTAAAAAAIASAAAAKTGKSSAMSAAAAASALAGEGTAHMPRLFSFLSVDNLGVEAYFHGQFLVVESVNGKGRKASLHFTHAFKRKRWYFVGLEHTHKHSLLGKAEDEMRLYIDGRLYESRPLVFPRLSRGLSFCCIGTNPPPVMAGLQRRRRQCPLFAEMGPIYIFKEPLGQERMLQLASRGGDALSSFGAGSGSPWLANNEQAATAAEESAALDLELGPRLHLLYHPKLLNGRSCPDASPTGASGAHRKPAEVLGHVHVAARIRPSEAIWAVGEGGPLALLPLAVGAVDKDSIQPVIKGEVSSSTALLAAPIFRMLSLALKHPGNAEEFVRNHAPRLLANLLGYLVRVPVVVGLEKKINEQAKTEERDEELVAAVVSLAQAPQSHVTLKVQLFSSLLLDLKLWSSCSYGLQKKLLSTLADMVYTEAATMRGANAVQVLLDCCRRCYWLNPEPNSIFTFADDKSSRHGGELNALVDELLVVVELLVGSTHGPALSGDVCSLVQFVLDCPQPNQVSRVLHLIYRLVVQPNTTKAATFAESFLANGGVEMLVSLLRREAESDDGLSNTSTKATDLGLEDLINNVGDQITSEQDDGEVSSDVKVDSEGSRLTEETEETGKLVSSGFSGVSDGSRGVNEDDLQLPLPTKTVVSVARSRSAAHKAPAAGTLGGISSSISADSVRNKFRNVDHSDGIIVGIVTLLGALVSGGHLKVMSFGMAVSQPPTSSAGSGVSSSGESTTGVAATAVVWLLFALEKAFQSAPRKLMTVNVYTALLPAFVRSENGPLLADDRLALYDVGHRFENIPLLVVLLRTLPYAPIQLQLRVLQDVLLLACTHPENRTLLTAMPEWPEWLLEILISNYEARNNDSSEGNDKSEEIEDLVYSFLTIMLEHSMRLKDGWKDVEATIHCAEWLALSGGLSTGEKRLKREVCIPVIKRKIFCSLLSFASSELQLQTQVVAAAAAGVAAEGLSPRTAKAEAEAVASLSMSLSENALVLLMLVEDHLRLETQAYQMTLLTKSGAPGWSTSSTFSQGLDGSLECLGSRRFALSGFDALGPSLEKSLSQKPSDSETGSLSLEILATLADENGQISATAMERLTASAAAEPYESVRCAFACYGSYGLELAQSWKCRSRMWYGVGLPPKESLLGGGGGGFKAWSSAFHKDADGQWIELPLVKKAVTMLKALLLDQYGPGAGGGGVFISGTAGSGSGCLQLQQLLDSDQPFFAMLRITLLALREEDLGEPIFEGVSAENDNRIETVPPSAHRRSTTSSGQWSFGSDYFQELSASKAKGSLLWCVLAPLLTMQLSESRRQRVLVACCILYSEVWHSVSEDRDVLRQRYMETVIPPFAALLRRWRPLLSGIHELTDSQGQSPLAVEDRPLATDVHPLEAALAMISPAWAAAFASPPASMALAMAAAGVGGSEGSHRKRDSESDRRSPRLLSFPTFNKAPEHVEAPQTPADKAASKAAALAAARDQERAARVGSGRGLGAVAMATAGQRRSLTDKERAKRWNIWETMGNMWLDCGGLGDSTAKGATSHPHRMFGMISNMLEKAQKMQSAEVDRRGMIAATEEFGSTMGVRAWRSLLRRLQEMESHFGTFSYPMGPVPRIFWKLDSMENSLRMRRRLKQSYKGTDHHGAAADYKEPEKSTISQSLGSTPLPEGAPKLAPEEDALEESNEDDLKEKTQEREEGTEEMDKDASPETVVEESRSSVSVPSQASNATTVAAVAAAMSTELKEKLILEIPAAMILPLNVWRGRFQVTTKRVCFMIDDRVYINESGIASMLEKEDDWEMVDGVENENFNDRGQQRKAGAKDRLWPLSSLREVHSRRFSLRRSALELFMVDRSNFFFNFGTVDARQRVYKAIVQAKPPYFNTVYAGTQRPEQLLKRTRLTERWARREITNFSYLMQLNTLAGRTYNDMTQYPVFPWVLADYTSEELKLNDPNVYRDLSKPIGALNPTRLEKFLERYDNFDDPVIPKFHYGSHYSSAGTVLYYLVRVEPYSSLAIQLQGGKFDHADRMFSDIGSTWNGVLEDMSDVKELVPELFYLPEALKNGNRIDLGRTQKGDKLEDVKLPPWASSPEDFIYKHRSALESEYVSEHLNEWIDLIFGYKQRGPAAISAKNVFFYMTYEGSVDIDKITDPVLRKATQDQITYFGQTPSQLLTVPHIKRLPLAEVLHLQTIFRNPNTTKAYAVPSPDRLNLPAKELRTTHDSVVTVDMKAPACHIAVQKWQPNTPDGRGMPFLFQHGRSNIGSSSGLMRMFSRPTDDEENRFPRAVALSPAGVKLGSIVAITPDGRFLLTGGHADHSVKLVATDTAYAVESALSHCAPVTCLALSPDGSVLVTGSRDSTALLWRFHGSSATSTGAGPMGMSDPSLVAAAASVSAAGGTSNHEGEGNTIADLRRRRLEGPLHVLRGHVDELVSCCVNADLDLVVTSSLTKGVLLHSITRGRFLRRLGVDRADLVALSPEGIIVVFDKATRVLQSFTINGVLVTAKLLPSWEGNISSIVISKDGLHAVVGTSCLLPDGSRPPPRKTTVDSDAERYGGQHSPQWSIVGSCPSCGGKSKMHSANCKISRGNQPPLPQGTQHPGSDVLPRSPSGYPRSDASIVMRRSESGLIRYTSSNMRRFKESGGLGSGDAGGSTEFQQKLHVEPQPAVILLELHTLEVIQKFMLRRGQDITAMALNSDNTNLLVSTADKQLLVFTDPSLSIKVVDQMLRLGWEGGGLAGYI</sequence>
<dbReference type="GeneID" id="112277472"/>
<feature type="compositionally biased region" description="Basic and acidic residues" evidence="4">
    <location>
        <begin position="2174"/>
        <end position="2184"/>
    </location>
</feature>
<accession>A0A2K1IDZ8</accession>
<dbReference type="Pfam" id="PF14844">
    <property type="entry name" value="PH_BEACH"/>
    <property type="match status" value="1"/>
</dbReference>
<dbReference type="RefSeq" id="XP_024365619.1">
    <property type="nucleotide sequence ID" value="XM_024509851.2"/>
</dbReference>
<dbReference type="InterPro" id="IPR050865">
    <property type="entry name" value="BEACH_Domain"/>
</dbReference>
<dbReference type="PANTHER" id="PTHR13743">
    <property type="entry name" value="BEIGE/BEACH-RELATED"/>
    <property type="match status" value="1"/>
</dbReference>
<proteinExistence type="predicted"/>
<evidence type="ECO:0000256" key="1">
    <source>
        <dbReference type="ARBA" id="ARBA00022574"/>
    </source>
</evidence>
<dbReference type="Pfam" id="PF02138">
    <property type="entry name" value="Beach"/>
    <property type="match status" value="1"/>
</dbReference>
<dbReference type="PROSITE" id="PS51783">
    <property type="entry name" value="PH_BEACH"/>
    <property type="match status" value="1"/>
</dbReference>
<feature type="region of interest" description="Disordered" evidence="4">
    <location>
        <begin position="2123"/>
        <end position="2211"/>
    </location>
</feature>
<name>A0A2K1IDZ8_PHYPA</name>
<dbReference type="SUPFAM" id="SSF50978">
    <property type="entry name" value="WD40 repeat-like"/>
    <property type="match status" value="1"/>
</dbReference>
<feature type="compositionally biased region" description="Polar residues" evidence="4">
    <location>
        <begin position="91"/>
        <end position="105"/>
    </location>
</feature>
<feature type="compositionally biased region" description="Basic and acidic residues" evidence="4">
    <location>
        <begin position="3029"/>
        <end position="3039"/>
    </location>
</feature>
<evidence type="ECO:0000259" key="5">
    <source>
        <dbReference type="PROSITE" id="PS50197"/>
    </source>
</evidence>
<dbReference type="PROSITE" id="PS50082">
    <property type="entry name" value="WD_REPEATS_2"/>
    <property type="match status" value="1"/>
</dbReference>
<dbReference type="OMA" id="NMPINES"/>
<evidence type="ECO:0008006" key="10">
    <source>
        <dbReference type="Google" id="ProtNLM"/>
    </source>
</evidence>
<feature type="region of interest" description="Disordered" evidence="4">
    <location>
        <begin position="1"/>
        <end position="172"/>
    </location>
</feature>
<evidence type="ECO:0000259" key="6">
    <source>
        <dbReference type="PROSITE" id="PS51783"/>
    </source>
</evidence>
<dbReference type="Gene3D" id="2.30.29.30">
    <property type="entry name" value="Pleckstrin-homology domain (PH domain)/Phosphotyrosine-binding domain (PTB)"/>
    <property type="match status" value="1"/>
</dbReference>
<protein>
    <recommendedName>
        <fullName evidence="10">DUF4704 domain-containing protein</fullName>
    </recommendedName>
</protein>
<reference evidence="7 9" key="1">
    <citation type="journal article" date="2008" name="Science">
        <title>The Physcomitrella genome reveals evolutionary insights into the conquest of land by plants.</title>
        <authorList>
            <person name="Rensing S."/>
            <person name="Lang D."/>
            <person name="Zimmer A."/>
            <person name="Terry A."/>
            <person name="Salamov A."/>
            <person name="Shapiro H."/>
            <person name="Nishiyama T."/>
            <person name="Perroud P.-F."/>
            <person name="Lindquist E."/>
            <person name="Kamisugi Y."/>
            <person name="Tanahashi T."/>
            <person name="Sakakibara K."/>
            <person name="Fujita T."/>
            <person name="Oishi K."/>
            <person name="Shin-I T."/>
            <person name="Kuroki Y."/>
            <person name="Toyoda A."/>
            <person name="Suzuki Y."/>
            <person name="Hashimoto A."/>
            <person name="Yamaguchi K."/>
            <person name="Sugano A."/>
            <person name="Kohara Y."/>
            <person name="Fujiyama A."/>
            <person name="Anterola A."/>
            <person name="Aoki S."/>
            <person name="Ashton N."/>
            <person name="Barbazuk W.B."/>
            <person name="Barker E."/>
            <person name="Bennetzen J."/>
            <person name="Bezanilla M."/>
            <person name="Blankenship R."/>
            <person name="Cho S.H."/>
            <person name="Dutcher S."/>
            <person name="Estelle M."/>
            <person name="Fawcett J.A."/>
            <person name="Gundlach H."/>
            <person name="Hanada K."/>
            <person name="Heyl A."/>
            <person name="Hicks K.A."/>
            <person name="Hugh J."/>
            <person name="Lohr M."/>
            <person name="Mayer K."/>
            <person name="Melkozernov A."/>
            <person name="Murata T."/>
            <person name="Nelson D."/>
            <person name="Pils B."/>
            <person name="Prigge M."/>
            <person name="Reiss B."/>
            <person name="Renner T."/>
            <person name="Rombauts S."/>
            <person name="Rushton P."/>
            <person name="Sanderfoot A."/>
            <person name="Schween G."/>
            <person name="Shiu S.-H."/>
            <person name="Stueber K."/>
            <person name="Theodoulou F.L."/>
            <person name="Tu H."/>
            <person name="Van de Peer Y."/>
            <person name="Verrier P.J."/>
            <person name="Waters E."/>
            <person name="Wood A."/>
            <person name="Yang L."/>
            <person name="Cove D."/>
            <person name="Cuming A."/>
            <person name="Hasebe M."/>
            <person name="Lucas S."/>
            <person name="Mishler D.B."/>
            <person name="Reski R."/>
            <person name="Grigoriev I."/>
            <person name="Quatrano R.S."/>
            <person name="Boore J.L."/>
        </authorList>
    </citation>
    <scope>NUCLEOTIDE SEQUENCE [LARGE SCALE GENOMIC DNA]</scope>
    <source>
        <strain evidence="8 9">cv. Gransden 2004</strain>
    </source>
</reference>
<dbReference type="OrthoDB" id="26681at2759"/>
<dbReference type="KEGG" id="ppp:112277472"/>
<dbReference type="Gene3D" id="1.10.1540.10">
    <property type="entry name" value="BEACH domain"/>
    <property type="match status" value="1"/>
</dbReference>
<evidence type="ECO:0000256" key="4">
    <source>
        <dbReference type="SAM" id="MobiDB-lite"/>
    </source>
</evidence>
<dbReference type="PROSITE" id="PS50197">
    <property type="entry name" value="BEACH"/>
    <property type="match status" value="1"/>
</dbReference>
<organism evidence="7">
    <name type="scientific">Physcomitrium patens</name>
    <name type="common">Spreading-leaved earth moss</name>
    <name type="synonym">Physcomitrella patens</name>
    <dbReference type="NCBI Taxonomy" id="3218"/>
    <lineage>
        <taxon>Eukaryota</taxon>
        <taxon>Viridiplantae</taxon>
        <taxon>Streptophyta</taxon>
        <taxon>Embryophyta</taxon>
        <taxon>Bryophyta</taxon>
        <taxon>Bryophytina</taxon>
        <taxon>Bryopsida</taxon>
        <taxon>Funariidae</taxon>
        <taxon>Funariales</taxon>
        <taxon>Funariaceae</taxon>
        <taxon>Physcomitrium</taxon>
    </lineage>
</organism>
<dbReference type="EnsemblPlants" id="Pp3c25_6190V3.5">
    <property type="protein sequence ID" value="Pp3c25_6190V3.5"/>
    <property type="gene ID" value="Pp3c25_6190"/>
</dbReference>
<feature type="region of interest" description="Disordered" evidence="4">
    <location>
        <begin position="1914"/>
        <end position="1954"/>
    </location>
</feature>
<dbReference type="SUPFAM" id="SSF50729">
    <property type="entry name" value="PH domain-like"/>
    <property type="match status" value="1"/>
</dbReference>
<dbReference type="InterPro" id="IPR001680">
    <property type="entry name" value="WD40_rpt"/>
</dbReference>
<keyword evidence="2" id="KW-0677">Repeat</keyword>
<evidence type="ECO:0000256" key="3">
    <source>
        <dbReference type="PROSITE-ProRule" id="PRU00221"/>
    </source>
</evidence>
<dbReference type="InterPro" id="IPR015943">
    <property type="entry name" value="WD40/YVTN_repeat-like_dom_sf"/>
</dbReference>
<dbReference type="SUPFAM" id="SSF81837">
    <property type="entry name" value="BEACH domain"/>
    <property type="match status" value="1"/>
</dbReference>
<evidence type="ECO:0000313" key="8">
    <source>
        <dbReference type="EnsemblPlants" id="Pp3c25_6190V3.1"/>
    </source>
</evidence>
<dbReference type="Pfam" id="PF00400">
    <property type="entry name" value="WD40"/>
    <property type="match status" value="1"/>
</dbReference>
<dbReference type="Gramene" id="Pp3c25_6190V3.3">
    <property type="protein sequence ID" value="Pp3c25_6190V3.3"/>
    <property type="gene ID" value="Pp3c25_6190"/>
</dbReference>
<dbReference type="RefSeq" id="XP_073387349.1">
    <property type="nucleotide sequence ID" value="XM_073531248.1"/>
</dbReference>
<dbReference type="Proteomes" id="UP000006727">
    <property type="component" value="Chromosome 25"/>
</dbReference>
<dbReference type="Gramene" id="Pp3c25_6190V3.5">
    <property type="protein sequence ID" value="Pp3c25_6190V3.5"/>
    <property type="gene ID" value="Pp3c25_6190"/>
</dbReference>
<reference evidence="8" key="3">
    <citation type="submission" date="2020-12" db="UniProtKB">
        <authorList>
            <consortium name="EnsemblPlants"/>
        </authorList>
    </citation>
    <scope>IDENTIFICATION</scope>
</reference>
<dbReference type="EMBL" id="ABEU02000025">
    <property type="protein sequence ID" value="PNR27505.1"/>
    <property type="molecule type" value="Genomic_DNA"/>
</dbReference>
<evidence type="ECO:0000313" key="7">
    <source>
        <dbReference type="EMBL" id="PNR27505.1"/>
    </source>
</evidence>
<keyword evidence="1 3" id="KW-0853">WD repeat</keyword>
<dbReference type="FunCoup" id="A0A2K1IDZ8">
    <property type="interactions" value="1489"/>
</dbReference>
<dbReference type="InterPro" id="IPR011993">
    <property type="entry name" value="PH-like_dom_sf"/>
</dbReference>
<dbReference type="PaxDb" id="3218-PP1S88_98V6.1"/>
<dbReference type="InterPro" id="IPR036372">
    <property type="entry name" value="BEACH_dom_sf"/>
</dbReference>
<feature type="compositionally biased region" description="Low complexity" evidence="4">
    <location>
        <begin position="1118"/>
        <end position="1131"/>
    </location>
</feature>
<dbReference type="FunFam" id="1.10.1540.10:FF:000001">
    <property type="entry name" value="neurobeachin isoform X1"/>
    <property type="match status" value="1"/>
</dbReference>
<evidence type="ECO:0000256" key="2">
    <source>
        <dbReference type="ARBA" id="ARBA00022737"/>
    </source>
</evidence>
<gene>
    <name evidence="8" type="primary">LOC112277472</name>
    <name evidence="7" type="ORF">PHYPA_029657</name>
</gene>
<dbReference type="SMART" id="SM00320">
    <property type="entry name" value="WD40"/>
    <property type="match status" value="3"/>
</dbReference>
<reference evidence="7 9" key="2">
    <citation type="journal article" date="2018" name="Plant J.">
        <title>The Physcomitrella patens chromosome-scale assembly reveals moss genome structure and evolution.</title>
        <authorList>
            <person name="Lang D."/>
            <person name="Ullrich K.K."/>
            <person name="Murat F."/>
            <person name="Fuchs J."/>
            <person name="Jenkins J."/>
            <person name="Haas F.B."/>
            <person name="Piednoel M."/>
            <person name="Gundlach H."/>
            <person name="Van Bel M."/>
            <person name="Meyberg R."/>
            <person name="Vives C."/>
            <person name="Morata J."/>
            <person name="Symeonidi A."/>
            <person name="Hiss M."/>
            <person name="Muchero W."/>
            <person name="Kamisugi Y."/>
            <person name="Saleh O."/>
            <person name="Blanc G."/>
            <person name="Decker E.L."/>
            <person name="van Gessel N."/>
            <person name="Grimwood J."/>
            <person name="Hayes R.D."/>
            <person name="Graham S.W."/>
            <person name="Gunter L.E."/>
            <person name="McDaniel S.F."/>
            <person name="Hoernstein S.N.W."/>
            <person name="Larsson A."/>
            <person name="Li F.W."/>
            <person name="Perroud P.F."/>
            <person name="Phillips J."/>
            <person name="Ranjan P."/>
            <person name="Rokshar D.S."/>
            <person name="Rothfels C.J."/>
            <person name="Schneider L."/>
            <person name="Shu S."/>
            <person name="Stevenson D.W."/>
            <person name="Thummler F."/>
            <person name="Tillich M."/>
            <person name="Villarreal Aguilar J.C."/>
            <person name="Widiez T."/>
            <person name="Wong G.K."/>
            <person name="Wymore A."/>
            <person name="Zhang Y."/>
            <person name="Zimmer A.D."/>
            <person name="Quatrano R.S."/>
            <person name="Mayer K.F.X."/>
            <person name="Goodstein D."/>
            <person name="Casacuberta J.M."/>
            <person name="Vandepoele K."/>
            <person name="Reski R."/>
            <person name="Cuming A.C."/>
            <person name="Tuskan G.A."/>
            <person name="Maumus F."/>
            <person name="Salse J."/>
            <person name="Schmutz J."/>
            <person name="Rensing S.A."/>
        </authorList>
    </citation>
    <scope>NUCLEOTIDE SEQUENCE [LARGE SCALE GENOMIC DNA]</scope>
    <source>
        <strain evidence="8 9">cv. Gransden 2004</strain>
    </source>
</reference>
<dbReference type="InterPro" id="IPR031570">
    <property type="entry name" value="NBEA/BDCP_DUF4704"/>
</dbReference>
<evidence type="ECO:0000313" key="9">
    <source>
        <dbReference type="Proteomes" id="UP000006727"/>
    </source>
</evidence>
<dbReference type="InterPro" id="IPR023362">
    <property type="entry name" value="PH-BEACH_dom"/>
</dbReference>
<dbReference type="PROSITE" id="PS50294">
    <property type="entry name" value="WD_REPEATS_REGION"/>
    <property type="match status" value="1"/>
</dbReference>
<dbReference type="Gramene" id="Pp3c25_6190V3.2">
    <property type="protein sequence ID" value="Pp3c25_6190V3.2"/>
    <property type="gene ID" value="Pp3c25_6190"/>
</dbReference>
<dbReference type="CDD" id="cd06071">
    <property type="entry name" value="Beach"/>
    <property type="match status" value="1"/>
</dbReference>
<feature type="region of interest" description="Disordered" evidence="4">
    <location>
        <begin position="1085"/>
        <end position="1137"/>
    </location>
</feature>
<feature type="compositionally biased region" description="Basic and acidic residues" evidence="4">
    <location>
        <begin position="1096"/>
        <end position="1115"/>
    </location>
</feature>
<dbReference type="RefSeq" id="XP_024365616.1">
    <property type="nucleotide sequence ID" value="XM_024509848.2"/>
</dbReference>
<feature type="region of interest" description="Disordered" evidence="4">
    <location>
        <begin position="3063"/>
        <end position="3098"/>
    </location>
</feature>
<dbReference type="EnsemblPlants" id="Pp3c25_6190V3.3">
    <property type="protein sequence ID" value="Pp3c25_6190V3.3"/>
    <property type="gene ID" value="Pp3c25_6190"/>
</dbReference>
<dbReference type="EnsemblPlants" id="Pp3c25_6190V3.2">
    <property type="protein sequence ID" value="Pp3c25_6190V3.2"/>
    <property type="gene ID" value="Pp3c25_6190"/>
</dbReference>
<keyword evidence="9" id="KW-1185">Reference proteome</keyword>
<feature type="compositionally biased region" description="Acidic residues" evidence="4">
    <location>
        <begin position="2164"/>
        <end position="2173"/>
    </location>
</feature>
<feature type="compositionally biased region" description="Basic and acidic residues" evidence="4">
    <location>
        <begin position="2127"/>
        <end position="2142"/>
    </location>
</feature>
<dbReference type="Pfam" id="PF15787">
    <property type="entry name" value="DUF4704"/>
    <property type="match status" value="2"/>
</dbReference>
<feature type="region of interest" description="Disordered" evidence="4">
    <location>
        <begin position="3019"/>
        <end position="3044"/>
    </location>
</feature>